<proteinExistence type="predicted"/>
<organism evidence="1 2">
    <name type="scientific">Thalassomonas viridans</name>
    <dbReference type="NCBI Taxonomy" id="137584"/>
    <lineage>
        <taxon>Bacteria</taxon>
        <taxon>Pseudomonadati</taxon>
        <taxon>Pseudomonadota</taxon>
        <taxon>Gammaproteobacteria</taxon>
        <taxon>Alteromonadales</taxon>
        <taxon>Colwelliaceae</taxon>
        <taxon>Thalassomonas</taxon>
    </lineage>
</organism>
<evidence type="ECO:0000313" key="1">
    <source>
        <dbReference type="EMBL" id="WDE08084.1"/>
    </source>
</evidence>
<dbReference type="Proteomes" id="UP000032352">
    <property type="component" value="Chromosome"/>
</dbReference>
<dbReference type="KEGG" id="tvd:SG34_000480"/>
<keyword evidence="2" id="KW-1185">Reference proteome</keyword>
<dbReference type="AlphaFoldDB" id="A0AAF0CDG0"/>
<evidence type="ECO:0000313" key="2">
    <source>
        <dbReference type="Proteomes" id="UP000032352"/>
    </source>
</evidence>
<accession>A0AAF0CDG0</accession>
<reference evidence="1 2" key="1">
    <citation type="journal article" date="2015" name="Genome Announc.">
        <title>Draft Genome Sequences of Marine Isolates of Thalassomonas viridans and Thalassomonas actiniarum.</title>
        <authorList>
            <person name="Olonade I."/>
            <person name="van Zyl L.J."/>
            <person name="Trindade M."/>
        </authorList>
    </citation>
    <scope>NUCLEOTIDE SEQUENCE [LARGE SCALE GENOMIC DNA]</scope>
    <source>
        <strain evidence="1 2">XOM25</strain>
    </source>
</reference>
<reference evidence="1 2" key="2">
    <citation type="journal article" date="2022" name="Mar. Drugs">
        <title>Bioassay-Guided Fractionation Leads to the Detection of Cholic Acid Generated by the Rare Thalassomonas sp.</title>
        <authorList>
            <person name="Pheiffer F."/>
            <person name="Schneider Y.K."/>
            <person name="Hansen E.H."/>
            <person name="Andersen J.H."/>
            <person name="Isaksson J."/>
            <person name="Busche T."/>
            <person name="R C."/>
            <person name="Kalinowski J."/>
            <person name="Zyl L.V."/>
            <person name="Trindade M."/>
        </authorList>
    </citation>
    <scope>NUCLEOTIDE SEQUENCE [LARGE SCALE GENOMIC DNA]</scope>
    <source>
        <strain evidence="1 2">XOM25</strain>
    </source>
</reference>
<gene>
    <name evidence="1" type="ORF">SG34_000480</name>
</gene>
<dbReference type="EMBL" id="CP059733">
    <property type="protein sequence ID" value="WDE08084.1"/>
    <property type="molecule type" value="Genomic_DNA"/>
</dbReference>
<sequence>MLAIICWIFVISLPSFELNAMPKIKITHDRNTQNYARVQVSNETREELLCYVAIDGYKIRFRLQPLNSSKWYKATDTRFNASHFSIWCDYMELYPQYQNKRF</sequence>
<protein>
    <submittedName>
        <fullName evidence="1">Uncharacterized protein</fullName>
    </submittedName>
</protein>
<name>A0AAF0CDG0_9GAMM</name>